<reference evidence="2 3" key="1">
    <citation type="journal article" date="2019" name="Int. J. Syst. Evol. Microbiol.">
        <title>The Global Catalogue of Microorganisms (GCM) 10K type strain sequencing project: providing services to taxonomists for standard genome sequencing and annotation.</title>
        <authorList>
            <consortium name="The Broad Institute Genomics Platform"/>
            <consortium name="The Broad Institute Genome Sequencing Center for Infectious Disease"/>
            <person name="Wu L."/>
            <person name="Ma J."/>
        </authorList>
    </citation>
    <scope>NUCLEOTIDE SEQUENCE [LARGE SCALE GENOMIC DNA]</scope>
    <source>
        <strain evidence="2 3">JCM 13319</strain>
    </source>
</reference>
<evidence type="ECO:0000313" key="2">
    <source>
        <dbReference type="EMBL" id="GAA1532663.1"/>
    </source>
</evidence>
<organism evidence="2 3">
    <name type="scientific">Brevibacterium picturae</name>
    <dbReference type="NCBI Taxonomy" id="260553"/>
    <lineage>
        <taxon>Bacteria</taxon>
        <taxon>Bacillati</taxon>
        <taxon>Actinomycetota</taxon>
        <taxon>Actinomycetes</taxon>
        <taxon>Micrococcales</taxon>
        <taxon>Brevibacteriaceae</taxon>
        <taxon>Brevibacterium</taxon>
    </lineage>
</organism>
<keyword evidence="3" id="KW-1185">Reference proteome</keyword>
<sequence length="199" mass="20593">MGGCAPAGMSKNPDSSLPPVSMPTVVLTVAEDGTITVTVDDTPLPPPPDLGVWRRSAFPQIIDLASQDRAFPVRVEVHENDGTTFTDIVPAITRRTPDPLTPEPDTDPDTASATSTSTDDASPAPAHSGQSGSVEVTATRMGFIPGEAVTVAVVTTHTEAGETGTVQVRLDRDLLDGLETGEVILVGRTSGVLGVRVVS</sequence>
<evidence type="ECO:0000256" key="1">
    <source>
        <dbReference type="SAM" id="MobiDB-lite"/>
    </source>
</evidence>
<proteinExistence type="predicted"/>
<feature type="region of interest" description="Disordered" evidence="1">
    <location>
        <begin position="88"/>
        <end position="133"/>
    </location>
</feature>
<protein>
    <submittedName>
        <fullName evidence="2">Uncharacterized protein</fullName>
    </submittedName>
</protein>
<dbReference type="EMBL" id="BAAALY010000002">
    <property type="protein sequence ID" value="GAA1532663.1"/>
    <property type="molecule type" value="Genomic_DNA"/>
</dbReference>
<comment type="caution">
    <text evidence="2">The sequence shown here is derived from an EMBL/GenBank/DDBJ whole genome shotgun (WGS) entry which is preliminary data.</text>
</comment>
<name>A0ABN2B3X9_9MICO</name>
<accession>A0ABN2B3X9</accession>
<feature type="compositionally biased region" description="Low complexity" evidence="1">
    <location>
        <begin position="109"/>
        <end position="126"/>
    </location>
</feature>
<evidence type="ECO:0000313" key="3">
    <source>
        <dbReference type="Proteomes" id="UP001501791"/>
    </source>
</evidence>
<dbReference type="Proteomes" id="UP001501791">
    <property type="component" value="Unassembled WGS sequence"/>
</dbReference>
<gene>
    <name evidence="2" type="ORF">GCM10009691_05490</name>
</gene>